<dbReference type="PANTHER" id="PTHR30373:SF2">
    <property type="entry name" value="UPF0603 PROTEIN YGCG"/>
    <property type="match status" value="1"/>
</dbReference>
<proteinExistence type="predicted"/>
<name>A0A7T9DKG8_9ARCH</name>
<keyword evidence="1" id="KW-0812">Transmembrane</keyword>
<organism evidence="3">
    <name type="scientific">Candidatus Iainarchaeum sp</name>
    <dbReference type="NCBI Taxonomy" id="3101447"/>
    <lineage>
        <taxon>Archaea</taxon>
        <taxon>Candidatus Iainarchaeota</taxon>
        <taxon>Candidatus Iainarchaeia</taxon>
        <taxon>Candidatus Iainarchaeales</taxon>
        <taxon>Candidatus Iainarchaeaceae</taxon>
        <taxon>Candidatus Iainarchaeum</taxon>
    </lineage>
</organism>
<reference evidence="3" key="1">
    <citation type="submission" date="2020-11" db="EMBL/GenBank/DDBJ databases">
        <title>Connecting structure to function with the recovery of over 1000 high-quality activated sludge metagenome-assembled genomes encoding full-length rRNA genes using long-read sequencing.</title>
        <authorList>
            <person name="Singleton C.M."/>
            <person name="Petriglieri F."/>
            <person name="Kristensen J.M."/>
            <person name="Kirkegaard R.H."/>
            <person name="Michaelsen T.Y."/>
            <person name="Andersen M.H."/>
            <person name="Karst S.M."/>
            <person name="Dueholm M.S."/>
            <person name="Nielsen P.H."/>
            <person name="Albertsen M."/>
        </authorList>
    </citation>
    <scope>NUCLEOTIDE SEQUENCE</scope>
    <source>
        <strain evidence="3">Fred_18-Q3-R57-64_BAT3C.431</strain>
    </source>
</reference>
<gene>
    <name evidence="3" type="ORF">IPJ89_01770</name>
</gene>
<feature type="transmembrane region" description="Helical" evidence="1">
    <location>
        <begin position="224"/>
        <end position="245"/>
    </location>
</feature>
<feature type="domain" description="TPM" evidence="2">
    <location>
        <begin position="33"/>
        <end position="154"/>
    </location>
</feature>
<accession>A0A7T9DKG8</accession>
<dbReference type="PANTHER" id="PTHR30373">
    <property type="entry name" value="UPF0603 PROTEIN YGCG"/>
    <property type="match status" value="1"/>
</dbReference>
<feature type="transmembrane region" description="Helical" evidence="1">
    <location>
        <begin position="182"/>
        <end position="203"/>
    </location>
</feature>
<evidence type="ECO:0000256" key="1">
    <source>
        <dbReference type="SAM" id="Phobius"/>
    </source>
</evidence>
<feature type="transmembrane region" description="Helical" evidence="1">
    <location>
        <begin position="251"/>
        <end position="271"/>
    </location>
</feature>
<evidence type="ECO:0000259" key="2">
    <source>
        <dbReference type="Pfam" id="PF04536"/>
    </source>
</evidence>
<dbReference type="Proteomes" id="UP000596004">
    <property type="component" value="Chromosome"/>
</dbReference>
<evidence type="ECO:0000313" key="3">
    <source>
        <dbReference type="EMBL" id="QQR92954.1"/>
    </source>
</evidence>
<keyword evidence="1" id="KW-0472">Membrane</keyword>
<dbReference type="InterPro" id="IPR007621">
    <property type="entry name" value="TPM_dom"/>
</dbReference>
<keyword evidence="1" id="KW-1133">Transmembrane helix</keyword>
<dbReference type="EMBL" id="CP064981">
    <property type="protein sequence ID" value="QQR92954.1"/>
    <property type="molecule type" value="Genomic_DNA"/>
</dbReference>
<dbReference type="Gene3D" id="3.10.310.50">
    <property type="match status" value="1"/>
</dbReference>
<dbReference type="AlphaFoldDB" id="A0A7T9DKG8"/>
<dbReference type="Pfam" id="PF04536">
    <property type="entry name" value="TPM_phosphatase"/>
    <property type="match status" value="1"/>
</dbReference>
<sequence length="316" mass="33738">MLAHKILIFFFFFLLVSGAHAQAVPAAPNGYILDNAQILGQETLALNQQLSELEKETGVEIAILTVPSLEGGEINEFTQRVFDAWKPGNAESDNGLLIVIALQDRKWRIQTGYGLEGTIPDAIAGRIGREVLVPHFRAGDYATGIRETVDELEKYIRQDSATIEKYANSTEDYDIFGSKSELFGIGILGMAPIVAVLFLLVILKTIYAVARKKMKIPHAVMQTISLGMMGLWVVLFGGFFTMFLIGSFYGLTLAALMYAALLLFVPFPFIIDSTRSGFGGFYGGMGGFGRGGGSSGGFGGGFGGGMSGGGGAGGGW</sequence>
<protein>
    <submittedName>
        <fullName evidence="3">TPM domain-containing protein</fullName>
    </submittedName>
</protein>